<dbReference type="SMART" id="SM00858">
    <property type="entry name" value="SAF"/>
    <property type="match status" value="1"/>
</dbReference>
<sequence>MRHLLKVHPSDNVIVALTDLSKGQTLTYEGETYILQDNIQQKHKFVTEDLNTGDPVIMYGVLVGKAMHPIPKGGLIHTQNLKHAAADYSGKQKDYTWTPPDVSKWKDRTFMGYHRSDGRVGTANYWLFVPTVFCENRNLEVIKEALNKELGYGQSEKYKNYTRQLISMYESGQSPDTMLSADLSLQEEMFHTKRLFPNIDGIKFLTHQGGCGGTRQDSAVLSKLLASYADHPNVAGVTVLSLGCQHLQMDDFKQEIFQRNSKFDKPLLMFEQQKSQSEESLISEAIKQTFVHLVKANTQQRQPAPLSKMVLGVKCGGSDGFSGISANPAVGYAADLLVGLGGTVLLAEFPELCGVEQELADRCINNEIAAKFVHLMKSYNAQAESVGSGFHANPSPGNIRDGLITDAIKSAGAAKKGGTAPIVDVLDYTEPATKPGLNLVCTPGNDVEATTGKTASGSTLILFTTGLGTPTGNPVCPVIKVATNSDLARRMADIIDIDTGDIITGQTTIEQKGEEILEYCIRAASGLEKIKSVELGQDDFIPWKRGVSL</sequence>
<comment type="similarity">
    <text evidence="1">Belongs to the UxaA family.</text>
</comment>
<evidence type="ECO:0000256" key="2">
    <source>
        <dbReference type="ARBA" id="ARBA00023239"/>
    </source>
</evidence>
<name>A0ABT7CVZ6_9BACT</name>
<dbReference type="InterPro" id="IPR048332">
    <property type="entry name" value="GD_AH_C"/>
</dbReference>
<dbReference type="Pfam" id="PF20629">
    <property type="entry name" value="GD_AH_C"/>
    <property type="match status" value="1"/>
</dbReference>
<dbReference type="InterPro" id="IPR044144">
    <property type="entry name" value="SAF_UxaA/GarD"/>
</dbReference>
<protein>
    <submittedName>
        <fullName evidence="4">Altronate dehydratase family protein</fullName>
    </submittedName>
</protein>
<evidence type="ECO:0000313" key="5">
    <source>
        <dbReference type="Proteomes" id="UP001228581"/>
    </source>
</evidence>
<evidence type="ECO:0000256" key="1">
    <source>
        <dbReference type="ARBA" id="ARBA00010986"/>
    </source>
</evidence>
<keyword evidence="5" id="KW-1185">Reference proteome</keyword>
<organism evidence="4 5">
    <name type="scientific">Xanthocytophaga flava</name>
    <dbReference type="NCBI Taxonomy" id="3048013"/>
    <lineage>
        <taxon>Bacteria</taxon>
        <taxon>Pseudomonadati</taxon>
        <taxon>Bacteroidota</taxon>
        <taxon>Cytophagia</taxon>
        <taxon>Cytophagales</taxon>
        <taxon>Rhodocytophagaceae</taxon>
        <taxon>Xanthocytophaga</taxon>
    </lineage>
</organism>
<dbReference type="InterPro" id="IPR013974">
    <property type="entry name" value="SAF"/>
</dbReference>
<dbReference type="Proteomes" id="UP001228581">
    <property type="component" value="Unassembled WGS sequence"/>
</dbReference>
<dbReference type="RefSeq" id="WP_314003808.1">
    <property type="nucleotide sequence ID" value="NZ_JASJOT010000037.1"/>
</dbReference>
<dbReference type="InterPro" id="IPR052172">
    <property type="entry name" value="UxaA_altronate/galactarate_dh"/>
</dbReference>
<dbReference type="EMBL" id="JASJOT010000037">
    <property type="protein sequence ID" value="MDJ1497890.1"/>
    <property type="molecule type" value="Genomic_DNA"/>
</dbReference>
<comment type="caution">
    <text evidence="4">The sequence shown here is derived from an EMBL/GenBank/DDBJ whole genome shotgun (WGS) entry which is preliminary data.</text>
</comment>
<reference evidence="4 5" key="1">
    <citation type="submission" date="2023-05" db="EMBL/GenBank/DDBJ databases">
        <authorList>
            <person name="Zhang X."/>
        </authorList>
    </citation>
    <scope>NUCLEOTIDE SEQUENCE [LARGE SCALE GENOMIC DNA]</scope>
    <source>
        <strain evidence="4 5">DM2B3-1</strain>
    </source>
</reference>
<dbReference type="CDD" id="cd11613">
    <property type="entry name" value="SAF_AH_GD"/>
    <property type="match status" value="1"/>
</dbReference>
<dbReference type="Pfam" id="PF08666">
    <property type="entry name" value="SAF"/>
    <property type="match status" value="1"/>
</dbReference>
<keyword evidence="2" id="KW-0456">Lyase</keyword>
<dbReference type="InterPro" id="IPR007392">
    <property type="entry name" value="GD_AH_second"/>
</dbReference>
<evidence type="ECO:0000259" key="3">
    <source>
        <dbReference type="SMART" id="SM00858"/>
    </source>
</evidence>
<dbReference type="PANTHER" id="PTHR30536">
    <property type="entry name" value="ALTRONATE/GALACTARATE DEHYDRATASE"/>
    <property type="match status" value="1"/>
</dbReference>
<dbReference type="Pfam" id="PF04295">
    <property type="entry name" value="GD_AH_second"/>
    <property type="match status" value="1"/>
</dbReference>
<dbReference type="Gene3D" id="2.30.130.110">
    <property type="match status" value="1"/>
</dbReference>
<proteinExistence type="inferred from homology"/>
<accession>A0ABT7CVZ6</accession>
<dbReference type="PANTHER" id="PTHR30536:SF5">
    <property type="entry name" value="ALTRONATE DEHYDRATASE"/>
    <property type="match status" value="1"/>
</dbReference>
<feature type="domain" description="SAF" evidence="3">
    <location>
        <begin position="11"/>
        <end position="82"/>
    </location>
</feature>
<gene>
    <name evidence="4" type="ORF">QNI19_33425</name>
</gene>
<evidence type="ECO:0000313" key="4">
    <source>
        <dbReference type="EMBL" id="MDJ1497890.1"/>
    </source>
</evidence>